<feature type="region of interest" description="Disordered" evidence="3">
    <location>
        <begin position="401"/>
        <end position="421"/>
    </location>
</feature>
<feature type="domain" description="Luciferase-like" evidence="4">
    <location>
        <begin position="1"/>
        <end position="327"/>
    </location>
</feature>
<keyword evidence="6" id="KW-1185">Reference proteome</keyword>
<reference evidence="5 6" key="1">
    <citation type="submission" date="2020-08" db="EMBL/GenBank/DDBJ databases">
        <title>Sequencing the genomes of 1000 actinobacteria strains.</title>
        <authorList>
            <person name="Klenk H.-P."/>
        </authorList>
    </citation>
    <scope>NUCLEOTIDE SEQUENCE [LARGE SCALE GENOMIC DNA]</scope>
    <source>
        <strain evidence="5 6">DSM 44786</strain>
    </source>
</reference>
<organism evidence="5 6">
    <name type="scientific">Kitasatospora gansuensis</name>
    <dbReference type="NCBI Taxonomy" id="258050"/>
    <lineage>
        <taxon>Bacteria</taxon>
        <taxon>Bacillati</taxon>
        <taxon>Actinomycetota</taxon>
        <taxon>Actinomycetes</taxon>
        <taxon>Kitasatosporales</taxon>
        <taxon>Streptomycetaceae</taxon>
        <taxon>Kitasatospora</taxon>
    </lineage>
</organism>
<gene>
    <name evidence="5" type="ORF">F4556_001652</name>
</gene>
<feature type="compositionally biased region" description="Low complexity" evidence="3">
    <location>
        <begin position="409"/>
        <end position="421"/>
    </location>
</feature>
<evidence type="ECO:0000256" key="2">
    <source>
        <dbReference type="ARBA" id="ARBA00023033"/>
    </source>
</evidence>
<evidence type="ECO:0000313" key="6">
    <source>
        <dbReference type="Proteomes" id="UP000573327"/>
    </source>
</evidence>
<evidence type="ECO:0000313" key="5">
    <source>
        <dbReference type="EMBL" id="MBB4946117.1"/>
    </source>
</evidence>
<name>A0A7W7S9T5_9ACTN</name>
<protein>
    <submittedName>
        <fullName evidence="5">Alkanesulfonate monooxygenase SsuD/methylene tetrahydromethanopterin reductase-like flavin-dependent oxidoreductase (Luciferase family)</fullName>
    </submittedName>
</protein>
<keyword evidence="1" id="KW-0560">Oxidoreductase</keyword>
<comment type="caution">
    <text evidence="5">The sequence shown here is derived from an EMBL/GenBank/DDBJ whole genome shotgun (WGS) entry which is preliminary data.</text>
</comment>
<dbReference type="GO" id="GO:0005829">
    <property type="term" value="C:cytosol"/>
    <property type="evidence" value="ECO:0007669"/>
    <property type="project" value="TreeGrafter"/>
</dbReference>
<dbReference type="PANTHER" id="PTHR30137:SF8">
    <property type="entry name" value="BLR5498 PROTEIN"/>
    <property type="match status" value="1"/>
</dbReference>
<evidence type="ECO:0000259" key="4">
    <source>
        <dbReference type="Pfam" id="PF00296"/>
    </source>
</evidence>
<dbReference type="Gene3D" id="3.20.20.30">
    <property type="entry name" value="Luciferase-like domain"/>
    <property type="match status" value="1"/>
</dbReference>
<accession>A0A7W7S9T5</accession>
<dbReference type="GO" id="GO:0004497">
    <property type="term" value="F:monooxygenase activity"/>
    <property type="evidence" value="ECO:0007669"/>
    <property type="project" value="UniProtKB-KW"/>
</dbReference>
<evidence type="ECO:0000256" key="1">
    <source>
        <dbReference type="ARBA" id="ARBA00023002"/>
    </source>
</evidence>
<dbReference type="InterPro" id="IPR036661">
    <property type="entry name" value="Luciferase-like_sf"/>
</dbReference>
<dbReference type="EMBL" id="JACHJR010000001">
    <property type="protein sequence ID" value="MBB4946117.1"/>
    <property type="molecule type" value="Genomic_DNA"/>
</dbReference>
<dbReference type="Pfam" id="PF00296">
    <property type="entry name" value="Bac_luciferase"/>
    <property type="match status" value="1"/>
</dbReference>
<dbReference type="AlphaFoldDB" id="A0A7W7S9T5"/>
<keyword evidence="2 5" id="KW-0503">Monooxygenase</keyword>
<dbReference type="GO" id="GO:0016705">
    <property type="term" value="F:oxidoreductase activity, acting on paired donors, with incorporation or reduction of molecular oxygen"/>
    <property type="evidence" value="ECO:0007669"/>
    <property type="project" value="InterPro"/>
</dbReference>
<dbReference type="InterPro" id="IPR011251">
    <property type="entry name" value="Luciferase-like_dom"/>
</dbReference>
<evidence type="ECO:0000256" key="3">
    <source>
        <dbReference type="SAM" id="MobiDB-lite"/>
    </source>
</evidence>
<dbReference type="RefSeq" id="WP_184912948.1">
    <property type="nucleotide sequence ID" value="NZ_JACHJR010000001.1"/>
</dbReference>
<dbReference type="PANTHER" id="PTHR30137">
    <property type="entry name" value="LUCIFERASE-LIKE MONOOXYGENASE"/>
    <property type="match status" value="1"/>
</dbReference>
<sequence>MRFGLLYLQQVPRPWAEDSEENVLHEALEQIELADRLGFDYVWASEHHFLDEYSHSSAPEVFLAAAAARTKRIRLAHGIVSLPPAVNHPARVAERLATLDLISKGRVDFGSGQGSTQHELGAFNIDRTTKREQWREAIGVITRMLTEVPFTGHKGQWIDVPPRNVLPKPNQKPHPPLWVACSSPETVETAARNGVGALSFAFMTEDEAKERVAAYYDLIASDECLPVGKAVNANFAVALPFLCHEDEETAYERAMGGVNFYVNSFMHFYLQGEHRPGTTVLSEEFGKKAPLPKENQDRMDLVVRRGIGTPEKLREMIRAQEAAGVDQIIFQVQLGANKHEHILESLELFAREVMPEFVERREAQDLAKAERLAVPVKEALGRIETSTVDVSDYLIRTDMELFGPPQQPAPDATPTAAENGS</sequence>
<dbReference type="Proteomes" id="UP000573327">
    <property type="component" value="Unassembled WGS sequence"/>
</dbReference>
<dbReference type="SUPFAM" id="SSF51679">
    <property type="entry name" value="Bacterial luciferase-like"/>
    <property type="match status" value="1"/>
</dbReference>
<dbReference type="InterPro" id="IPR050766">
    <property type="entry name" value="Bact_Lucif_Oxidored"/>
</dbReference>
<proteinExistence type="predicted"/>